<feature type="coiled-coil region" evidence="1">
    <location>
        <begin position="493"/>
        <end position="520"/>
    </location>
</feature>
<evidence type="ECO:0000256" key="1">
    <source>
        <dbReference type="SAM" id="Coils"/>
    </source>
</evidence>
<feature type="compositionally biased region" description="Low complexity" evidence="2">
    <location>
        <begin position="781"/>
        <end position="791"/>
    </location>
</feature>
<feature type="compositionally biased region" description="Basic and acidic residues" evidence="2">
    <location>
        <begin position="310"/>
        <end position="323"/>
    </location>
</feature>
<keyword evidence="1" id="KW-0175">Coiled coil</keyword>
<gene>
    <name evidence="3" type="ORF">R1sor_016389</name>
</gene>
<feature type="region of interest" description="Disordered" evidence="2">
    <location>
        <begin position="1"/>
        <end position="25"/>
    </location>
</feature>
<dbReference type="Proteomes" id="UP001633002">
    <property type="component" value="Unassembled WGS sequence"/>
</dbReference>
<organism evidence="3 4">
    <name type="scientific">Riccia sorocarpa</name>
    <dbReference type="NCBI Taxonomy" id="122646"/>
    <lineage>
        <taxon>Eukaryota</taxon>
        <taxon>Viridiplantae</taxon>
        <taxon>Streptophyta</taxon>
        <taxon>Embryophyta</taxon>
        <taxon>Marchantiophyta</taxon>
        <taxon>Marchantiopsida</taxon>
        <taxon>Marchantiidae</taxon>
        <taxon>Marchantiales</taxon>
        <taxon>Ricciaceae</taxon>
        <taxon>Riccia</taxon>
    </lineage>
</organism>
<keyword evidence="4" id="KW-1185">Reference proteome</keyword>
<protein>
    <submittedName>
        <fullName evidence="3">Uncharacterized protein</fullName>
    </submittedName>
</protein>
<comment type="caution">
    <text evidence="3">The sequence shown here is derived from an EMBL/GenBank/DDBJ whole genome shotgun (WGS) entry which is preliminary data.</text>
</comment>
<feature type="compositionally biased region" description="Basic and acidic residues" evidence="2">
    <location>
        <begin position="748"/>
        <end position="761"/>
    </location>
</feature>
<reference evidence="3 4" key="1">
    <citation type="submission" date="2024-09" db="EMBL/GenBank/DDBJ databases">
        <title>Chromosome-scale assembly of Riccia sorocarpa.</title>
        <authorList>
            <person name="Paukszto L."/>
        </authorList>
    </citation>
    <scope>NUCLEOTIDE SEQUENCE [LARGE SCALE GENOMIC DNA]</scope>
    <source>
        <strain evidence="3">LP-2024</strain>
        <tissue evidence="3">Aerial parts of the thallus</tissue>
    </source>
</reference>
<evidence type="ECO:0000256" key="2">
    <source>
        <dbReference type="SAM" id="MobiDB-lite"/>
    </source>
</evidence>
<feature type="region of interest" description="Disordered" evidence="2">
    <location>
        <begin position="301"/>
        <end position="342"/>
    </location>
</feature>
<name>A0ABD3HIY7_9MARC</name>
<sequence>MVRRPADGVNTPGRGPPAKRQKKKKTVPDEILKLLDVVYAKEWQNSFVRGLVIEEPMVGSEDALDEEFFQRLQDVGLLKFFQKTSAVIAPKELIANFILDCKVEKVSSKEKKITYELPFRSKRTLQLTETRFAHILQLPTTESELTEQSSDFFDHIEWLGNRHISGSETYWSISEIRDPAMKELYKYLTKWIFRLTSNIKISRSQILPVCEALEGNAVDWTQYLWPKFISSIEKMKESAKHNKACKCNIAGLVSAILFEHTNELGGIWTQAWEVWEETETPERVRVWNAIIKRLPGASQQKAIENSRITQNEKDRKKPKAEMRTRKKVVSPEPMPPMQQPQGQKVLVEVAPKDKDVEDSATTLVTLGQIGRPPFLLTDGLGKGTVADFVNFNFAKCHEQLSGIGSAENQDMINHFIAQGLPVPKVPSFNPEGVRDIRLDDLLALRQTKPVEDVNYFQSGPVQRMIDQLAEQASVTSDVLRDMARYNGYLDYQLSIERKKFHDLELRYAELERRNRELHGALDKSATAQSTITHLQLEFQKSRDRMTLMEKEHENKKHLWSLRKEEFENQLRDHHAREEQWNRERKAYEEKIKKQQKDLESSIISESTTADRVADLRSKLDRALTKLSQLEYQKHVMGFQDADPEVKKQAEKASLDIVANVLEATNRQIAEWSENLEKRQLAHGLKKPEEEVEETEDEDEKDEQGSENDVKDVTVGPPEDNGEEILNSPSQKVDPHVEEEEEEQEEEVVDCKNQETPERPQVAEEEEEEPDTKTGSSEEGSSRCTFRSTTRSNNKVSLFGVAL</sequence>
<evidence type="ECO:0000313" key="4">
    <source>
        <dbReference type="Proteomes" id="UP001633002"/>
    </source>
</evidence>
<feature type="region of interest" description="Disordered" evidence="2">
    <location>
        <begin position="680"/>
        <end position="802"/>
    </location>
</feature>
<proteinExistence type="predicted"/>
<dbReference type="AlphaFoldDB" id="A0ABD3HIY7"/>
<feature type="coiled-coil region" evidence="1">
    <location>
        <begin position="563"/>
        <end position="632"/>
    </location>
</feature>
<dbReference type="EMBL" id="JBJQOH010000004">
    <property type="protein sequence ID" value="KAL3690080.1"/>
    <property type="molecule type" value="Genomic_DNA"/>
</dbReference>
<feature type="compositionally biased region" description="Acidic residues" evidence="2">
    <location>
        <begin position="736"/>
        <end position="747"/>
    </location>
</feature>
<accession>A0ABD3HIY7</accession>
<feature type="compositionally biased region" description="Acidic residues" evidence="2">
    <location>
        <begin position="689"/>
        <end position="705"/>
    </location>
</feature>
<evidence type="ECO:0000313" key="3">
    <source>
        <dbReference type="EMBL" id="KAL3690080.1"/>
    </source>
</evidence>